<dbReference type="Proteomes" id="UP000016923">
    <property type="component" value="Unassembled WGS sequence"/>
</dbReference>
<protein>
    <recommendedName>
        <fullName evidence="4">25S rRNA (Uridine(2843)-N(3))-methyltransferase</fullName>
    </recommendedName>
</protein>
<dbReference type="Pfam" id="PF11312">
    <property type="entry name" value="Methyltransf_34"/>
    <property type="match status" value="1"/>
</dbReference>
<dbReference type="InterPro" id="IPR021463">
    <property type="entry name" value="Methyltransf_34"/>
</dbReference>
<dbReference type="OMA" id="DMRYQVH"/>
<feature type="region of interest" description="Disordered" evidence="1">
    <location>
        <begin position="147"/>
        <end position="208"/>
    </location>
</feature>
<sequence length="424" mass="45027">MGKLKGTTGGGGPKAAKAQAAAHKQKVQKAAIMAKLAAPEAPEEPDVVQVTELSNPLRQTLLNVYSDTLATTLASSDLHDALQILKKALFERDFSAAFGGDADKATESTGNIAPLDAYAARWSPTRALCYGSVLVSAVVQEHWNPGSKTAKVGADKGDEDADEKANEDADKNANKDVKDDAKEDASKDASKDTVDDASDDESPVDDSPLRMVAIGGGAAEVVAFAALLASGMPCEHRTGDLVLVDSGPWASVVGRLQTTMTTPVAVSTLDGEEERVLVSPAERLAVDVRQLDILKVGDEDMAKLIAGDGSTTTLVTLFFTLNELFTAGGLGAAATFLLRLTNAAPSGTVLLVVDSPGSYAETAVGSQAKRYPMKWLLDRFLTKDDGAWSKVYEDDSSWFRLTSALTYPIRLEDMRYQTHLYVKL</sequence>
<dbReference type="OrthoDB" id="6419443at2759"/>
<dbReference type="HOGENOM" id="CLU_028833_1_0_1"/>
<dbReference type="EMBL" id="KE148155">
    <property type="protein sequence ID" value="EPE05692.1"/>
    <property type="molecule type" value="Genomic_DNA"/>
</dbReference>
<accession>S3BYV6</accession>
<organism evidence="2 3">
    <name type="scientific">Ophiostoma piceae (strain UAMH 11346)</name>
    <name type="common">Sap stain fungus</name>
    <dbReference type="NCBI Taxonomy" id="1262450"/>
    <lineage>
        <taxon>Eukaryota</taxon>
        <taxon>Fungi</taxon>
        <taxon>Dikarya</taxon>
        <taxon>Ascomycota</taxon>
        <taxon>Pezizomycotina</taxon>
        <taxon>Sordariomycetes</taxon>
        <taxon>Sordariomycetidae</taxon>
        <taxon>Ophiostomatales</taxon>
        <taxon>Ophiostomataceae</taxon>
        <taxon>Ophiostoma</taxon>
    </lineage>
</organism>
<dbReference type="STRING" id="1262450.S3BYV6"/>
<gene>
    <name evidence="2" type="ORF">F503_08223</name>
</gene>
<keyword evidence="3" id="KW-1185">Reference proteome</keyword>
<dbReference type="eggNOG" id="ENOG502QR34">
    <property type="taxonomic scope" value="Eukaryota"/>
</dbReference>
<dbReference type="VEuPathDB" id="FungiDB:F503_08223"/>
<evidence type="ECO:0008006" key="4">
    <source>
        <dbReference type="Google" id="ProtNLM"/>
    </source>
</evidence>
<evidence type="ECO:0000313" key="3">
    <source>
        <dbReference type="Proteomes" id="UP000016923"/>
    </source>
</evidence>
<proteinExistence type="predicted"/>
<evidence type="ECO:0000256" key="1">
    <source>
        <dbReference type="SAM" id="MobiDB-lite"/>
    </source>
</evidence>
<feature type="compositionally biased region" description="Acidic residues" evidence="1">
    <location>
        <begin position="195"/>
        <end position="204"/>
    </location>
</feature>
<evidence type="ECO:0000313" key="2">
    <source>
        <dbReference type="EMBL" id="EPE05692.1"/>
    </source>
</evidence>
<name>S3BYV6_OPHP1</name>
<dbReference type="AlphaFoldDB" id="S3BYV6"/>
<reference evidence="2 3" key="1">
    <citation type="journal article" date="2013" name="BMC Genomics">
        <title>The genome and transcriptome of the pine saprophyte Ophiostoma piceae, and a comparison with the bark beetle-associated pine pathogen Grosmannia clavigera.</title>
        <authorList>
            <person name="Haridas S."/>
            <person name="Wang Y."/>
            <person name="Lim L."/>
            <person name="Massoumi Alamouti S."/>
            <person name="Jackman S."/>
            <person name="Docking R."/>
            <person name="Robertson G."/>
            <person name="Birol I."/>
            <person name="Bohlmann J."/>
            <person name="Breuil C."/>
        </authorList>
    </citation>
    <scope>NUCLEOTIDE SEQUENCE [LARGE SCALE GENOMIC DNA]</scope>
    <source>
        <strain evidence="2 3">UAMH 11346</strain>
    </source>
</reference>
<feature type="region of interest" description="Disordered" evidence="1">
    <location>
        <begin position="1"/>
        <end position="22"/>
    </location>
</feature>
<feature type="compositionally biased region" description="Basic and acidic residues" evidence="1">
    <location>
        <begin position="163"/>
        <end position="194"/>
    </location>
</feature>